<dbReference type="RefSeq" id="WP_010684737.1">
    <property type="nucleotide sequence ID" value="NZ_CP043538.1"/>
</dbReference>
<keyword evidence="2" id="KW-0732">Signal</keyword>
<accession>A0A6B9FH07</accession>
<organism evidence="3 4">
    <name type="scientific">Methylobacterium mesophilicum SR1.6/6</name>
    <dbReference type="NCBI Taxonomy" id="908290"/>
    <lineage>
        <taxon>Bacteria</taxon>
        <taxon>Pseudomonadati</taxon>
        <taxon>Pseudomonadota</taxon>
        <taxon>Alphaproteobacteria</taxon>
        <taxon>Hyphomicrobiales</taxon>
        <taxon>Methylobacteriaceae</taxon>
        <taxon>Methylobacterium</taxon>
    </lineage>
</organism>
<dbReference type="AlphaFoldDB" id="A0A6B9FH07"/>
<dbReference type="Pfam" id="PF14345">
    <property type="entry name" value="GDYXXLXY"/>
    <property type="match status" value="1"/>
</dbReference>
<evidence type="ECO:0000256" key="2">
    <source>
        <dbReference type="SAM" id="SignalP"/>
    </source>
</evidence>
<reference evidence="3 4" key="2">
    <citation type="journal article" date="2013" name="Genome Announc.">
        <title>Draft Genome Sequence of Methylobacterium mesophilicum Strain SR1.6/6, Isolated from Citrus sinensis.</title>
        <authorList>
            <person name="Marinho Almeida D."/>
            <person name="Dini-Andreote F."/>
            <person name="Camargo Neves A.A."/>
            <person name="Juca Ramos R.T."/>
            <person name="Andreote F.D."/>
            <person name="Carneiro A.R."/>
            <person name="Oliveira de Souza Lima A."/>
            <person name="Caracciolo Gomes de Sa P.H."/>
            <person name="Ribeiro Barbosa M.S."/>
            <person name="Araujo W.L."/>
            <person name="Silva A."/>
        </authorList>
    </citation>
    <scope>NUCLEOTIDE SEQUENCE [LARGE SCALE GENOMIC DNA]</scope>
    <source>
        <strain evidence="3 4">SR1.6/6</strain>
    </source>
</reference>
<protein>
    <submittedName>
        <fullName evidence="3">GDYXXLXY domain-containing protein</fullName>
    </submittedName>
</protein>
<reference evidence="3 4" key="1">
    <citation type="journal article" date="2012" name="Genet. Mol. Biol.">
        <title>Analysis of 16S rRNA and mxaF genes revealing insights into Methylobacterium niche-specific plant association.</title>
        <authorList>
            <person name="Dourado M.N."/>
            <person name="Andreote F.D."/>
            <person name="Dini-Andreote F."/>
            <person name="Conti R."/>
            <person name="Araujo J.M."/>
            <person name="Araujo W.L."/>
        </authorList>
    </citation>
    <scope>NUCLEOTIDE SEQUENCE [LARGE SCALE GENOMIC DNA]</scope>
    <source>
        <strain evidence="3 4">SR1.6/6</strain>
    </source>
</reference>
<dbReference type="EMBL" id="CP043538">
    <property type="protein sequence ID" value="QGY01971.1"/>
    <property type="molecule type" value="Genomic_DNA"/>
</dbReference>
<evidence type="ECO:0000313" key="3">
    <source>
        <dbReference type="EMBL" id="QGY01971.1"/>
    </source>
</evidence>
<sequence>MRRLGLAVAFASLLAIQVAPSLHVAWQQTQRLNGGRPVRLAVETRDPRDLLRGEYSVLAYEIGRLPGLGAGTKPSGCDLETRESCRLEPGRVVYLRLSADAQGIHRAEEVLFEPPDDGALFIRGRLGSATVVRQGAPLASRTRTGRIDGQPSEPASCQRPACLTGTVSYGIEQWYGPQGVPAKLDRTARKDVLVEVRVAADGQAAIDGITVAGDTLARTARLW</sequence>
<dbReference type="OrthoDB" id="4868247at2"/>
<proteinExistence type="predicted"/>
<name>A0A6B9FH07_9HYPH</name>
<feature type="signal peptide" evidence="2">
    <location>
        <begin position="1"/>
        <end position="24"/>
    </location>
</feature>
<dbReference type="KEGG" id="mmes:MMSR116_08830"/>
<feature type="chain" id="PRO_5025457563" evidence="2">
    <location>
        <begin position="25"/>
        <end position="223"/>
    </location>
</feature>
<feature type="region of interest" description="Disordered" evidence="1">
    <location>
        <begin position="139"/>
        <end position="158"/>
    </location>
</feature>
<evidence type="ECO:0000256" key="1">
    <source>
        <dbReference type="SAM" id="MobiDB-lite"/>
    </source>
</evidence>
<gene>
    <name evidence="3" type="ORF">MMSR116_08830</name>
</gene>
<dbReference type="InterPro" id="IPR025833">
    <property type="entry name" value="GDYXXLXY"/>
</dbReference>
<evidence type="ECO:0000313" key="4">
    <source>
        <dbReference type="Proteomes" id="UP000012488"/>
    </source>
</evidence>
<dbReference type="Proteomes" id="UP000012488">
    <property type="component" value="Chromosome"/>
</dbReference>